<name>A0ABW8WVW4_9CYAN</name>
<evidence type="ECO:0000313" key="2">
    <source>
        <dbReference type="Proteomes" id="UP001628874"/>
    </source>
</evidence>
<sequence>MILWLFALYLSAHLVKKMRQMTKQAKDTYANTVNQSCQLPESAITIKSLILS</sequence>
<dbReference type="EMBL" id="JBFQGM010000014">
    <property type="protein sequence ID" value="MFL9465073.1"/>
    <property type="molecule type" value="Genomic_DNA"/>
</dbReference>
<gene>
    <name evidence="1" type="ORF">AB0759_31190</name>
</gene>
<evidence type="ECO:0008006" key="3">
    <source>
        <dbReference type="Google" id="ProtNLM"/>
    </source>
</evidence>
<evidence type="ECO:0000313" key="1">
    <source>
        <dbReference type="EMBL" id="MFL9465073.1"/>
    </source>
</evidence>
<keyword evidence="2" id="KW-1185">Reference proteome</keyword>
<proteinExistence type="predicted"/>
<comment type="caution">
    <text evidence="1">The sequence shown here is derived from an EMBL/GenBank/DDBJ whole genome shotgun (WGS) entry which is preliminary data.</text>
</comment>
<reference evidence="1 2" key="1">
    <citation type="submission" date="2024-07" db="EMBL/GenBank/DDBJ databases">
        <authorList>
            <person name="Tripathy S."/>
        </authorList>
    </citation>
    <scope>NUCLEOTIDE SEQUENCE [LARGE SCALE GENOMIC DNA]</scope>
    <source>
        <strain evidence="1 2">VB-61278_2</strain>
    </source>
</reference>
<protein>
    <recommendedName>
        <fullName evidence="3">Transposase</fullName>
    </recommendedName>
</protein>
<organism evidence="1 2">
    <name type="scientific">Scytonema tolypothrichoides VB-61278_2</name>
    <dbReference type="NCBI Taxonomy" id="3232314"/>
    <lineage>
        <taxon>Bacteria</taxon>
        <taxon>Bacillati</taxon>
        <taxon>Cyanobacteriota</taxon>
        <taxon>Cyanophyceae</taxon>
        <taxon>Nostocales</taxon>
        <taxon>Scytonemataceae</taxon>
        <taxon>Scytonema</taxon>
    </lineage>
</organism>
<dbReference type="Proteomes" id="UP001628874">
    <property type="component" value="Unassembled WGS sequence"/>
</dbReference>
<dbReference type="RefSeq" id="WP_167844731.1">
    <property type="nucleotide sequence ID" value="NZ_JBFQGM010000014.1"/>
</dbReference>
<accession>A0ABW8WVW4</accession>